<dbReference type="PANTHER" id="PTHR43856:SF1">
    <property type="entry name" value="MITOCHONDRIAL CARDIOLIPIN HYDROLASE"/>
    <property type="match status" value="1"/>
</dbReference>
<dbReference type="Pfam" id="PF13091">
    <property type="entry name" value="PLDc_2"/>
    <property type="match status" value="1"/>
</dbReference>
<evidence type="ECO:0000313" key="7">
    <source>
        <dbReference type="EMBL" id="OMJ86209.1"/>
    </source>
</evidence>
<keyword evidence="3" id="KW-0443">Lipid metabolism</keyword>
<evidence type="ECO:0000256" key="5">
    <source>
        <dbReference type="ARBA" id="ARBA00040549"/>
    </source>
</evidence>
<feature type="domain" description="PLD phosphodiesterase" evidence="6">
    <location>
        <begin position="166"/>
        <end position="193"/>
    </location>
</feature>
<evidence type="ECO:0000259" key="6">
    <source>
        <dbReference type="PROSITE" id="PS50035"/>
    </source>
</evidence>
<dbReference type="SMART" id="SM00155">
    <property type="entry name" value="PLDc"/>
    <property type="match status" value="1"/>
</dbReference>
<evidence type="ECO:0000256" key="4">
    <source>
        <dbReference type="ARBA" id="ARBA00038012"/>
    </source>
</evidence>
<proteinExistence type="inferred from homology"/>
<evidence type="ECO:0000256" key="2">
    <source>
        <dbReference type="ARBA" id="ARBA00022963"/>
    </source>
</evidence>
<dbReference type="CDD" id="cd09171">
    <property type="entry name" value="PLDc_vPLD6_like"/>
    <property type="match status" value="1"/>
</dbReference>
<dbReference type="AlphaFoldDB" id="A0A1R2CB30"/>
<name>A0A1R2CB30_9CILI</name>
<gene>
    <name evidence="7" type="ORF">SteCoe_12349</name>
</gene>
<reference evidence="7 8" key="1">
    <citation type="submission" date="2016-11" db="EMBL/GenBank/DDBJ databases">
        <title>The macronuclear genome of Stentor coeruleus: a giant cell with tiny introns.</title>
        <authorList>
            <person name="Slabodnick M."/>
            <person name="Ruby J.G."/>
            <person name="Reiff S.B."/>
            <person name="Swart E.C."/>
            <person name="Gosai S."/>
            <person name="Prabakaran S."/>
            <person name="Witkowska E."/>
            <person name="Larue G.E."/>
            <person name="Fisher S."/>
            <person name="Freeman R.M."/>
            <person name="Gunawardena J."/>
            <person name="Chu W."/>
            <person name="Stover N.A."/>
            <person name="Gregory B.D."/>
            <person name="Nowacki M."/>
            <person name="Derisi J."/>
            <person name="Roy S.W."/>
            <person name="Marshall W.F."/>
            <person name="Sood P."/>
        </authorList>
    </citation>
    <scope>NUCLEOTIDE SEQUENCE [LARGE SCALE GENOMIC DNA]</scope>
    <source>
        <strain evidence="7">WM001</strain>
    </source>
</reference>
<dbReference type="PROSITE" id="PS50035">
    <property type="entry name" value="PLD"/>
    <property type="match status" value="1"/>
</dbReference>
<dbReference type="SUPFAM" id="SSF56024">
    <property type="entry name" value="Phospholipase D/nuclease"/>
    <property type="match status" value="1"/>
</dbReference>
<protein>
    <recommendedName>
        <fullName evidence="5">Mitochondrial cardiolipin hydrolase</fullName>
    </recommendedName>
</protein>
<dbReference type="EMBL" id="MPUH01000213">
    <property type="protein sequence ID" value="OMJ86209.1"/>
    <property type="molecule type" value="Genomic_DNA"/>
</dbReference>
<dbReference type="InterPro" id="IPR025202">
    <property type="entry name" value="PLD-like_dom"/>
</dbReference>
<accession>A0A1R2CB30</accession>
<evidence type="ECO:0000313" key="8">
    <source>
        <dbReference type="Proteomes" id="UP000187209"/>
    </source>
</evidence>
<dbReference type="InterPro" id="IPR051406">
    <property type="entry name" value="PLD_domain"/>
</dbReference>
<comment type="similarity">
    <text evidence="4">Belongs to the phospholipase D family. MitoPLD/Zucchini subfamily.</text>
</comment>
<dbReference type="Proteomes" id="UP000187209">
    <property type="component" value="Unassembled WGS sequence"/>
</dbReference>
<dbReference type="PROSITE" id="PS50096">
    <property type="entry name" value="IQ"/>
    <property type="match status" value="1"/>
</dbReference>
<dbReference type="GO" id="GO:0016042">
    <property type="term" value="P:lipid catabolic process"/>
    <property type="evidence" value="ECO:0007669"/>
    <property type="project" value="UniProtKB-KW"/>
</dbReference>
<comment type="caution">
    <text evidence="7">The sequence shown here is derived from an EMBL/GenBank/DDBJ whole genome shotgun (WGS) entry which is preliminary data.</text>
</comment>
<dbReference type="OrthoDB" id="412219at2759"/>
<dbReference type="InterPro" id="IPR001736">
    <property type="entry name" value="PLipase_D/transphosphatidylase"/>
</dbReference>
<keyword evidence="8" id="KW-1185">Reference proteome</keyword>
<organism evidence="7 8">
    <name type="scientific">Stentor coeruleus</name>
    <dbReference type="NCBI Taxonomy" id="5963"/>
    <lineage>
        <taxon>Eukaryota</taxon>
        <taxon>Sar</taxon>
        <taxon>Alveolata</taxon>
        <taxon>Ciliophora</taxon>
        <taxon>Postciliodesmatophora</taxon>
        <taxon>Heterotrichea</taxon>
        <taxon>Heterotrichida</taxon>
        <taxon>Stentoridae</taxon>
        <taxon>Stentor</taxon>
    </lineage>
</organism>
<dbReference type="PANTHER" id="PTHR43856">
    <property type="entry name" value="CARDIOLIPIN HYDROLASE"/>
    <property type="match status" value="1"/>
</dbReference>
<evidence type="ECO:0000256" key="3">
    <source>
        <dbReference type="ARBA" id="ARBA00023098"/>
    </source>
</evidence>
<keyword evidence="2" id="KW-0442">Lipid degradation</keyword>
<dbReference type="Gene3D" id="3.30.870.10">
    <property type="entry name" value="Endonuclease Chain A"/>
    <property type="match status" value="1"/>
</dbReference>
<keyword evidence="1" id="KW-0378">Hydrolase</keyword>
<sequence length="251" mass="29091">MAESFKKFIDSNIHKNVNEILPGFSQLLHNNYIPHLGAKRIIRQVFEGVAKSMSEEDKVHLKKAEELVNTVVETSTRALPKVRDTMFFPNPQCENKLIKYLDMAKNEMLVCVFTITNNNLRDALIRAHNRHVKVQIISDDECMKQQGSDIQFLRDNGIPTETDTNPDAHMHNKFVVIDKEIVITGSFNWTIAAVNSNQENLLAIHDPEICEEYIEYFEGLWRNFRPVEVLREKAAVCIQRHYRGSQVRNRN</sequence>
<dbReference type="GO" id="GO:0016891">
    <property type="term" value="F:RNA endonuclease activity producing 5'-phosphomonoesters, hydrolytic mechanism"/>
    <property type="evidence" value="ECO:0007669"/>
    <property type="project" value="TreeGrafter"/>
</dbReference>
<evidence type="ECO:0000256" key="1">
    <source>
        <dbReference type="ARBA" id="ARBA00022801"/>
    </source>
</evidence>